<reference evidence="5 6" key="1">
    <citation type="submission" date="2016-05" db="EMBL/GenBank/DDBJ databases">
        <title>A degradative enzymes factory behind the ericoid mycorrhizal symbiosis.</title>
        <authorList>
            <consortium name="DOE Joint Genome Institute"/>
            <person name="Martino E."/>
            <person name="Morin E."/>
            <person name="Grelet G."/>
            <person name="Kuo A."/>
            <person name="Kohler A."/>
            <person name="Daghino S."/>
            <person name="Barry K."/>
            <person name="Choi C."/>
            <person name="Cichocki N."/>
            <person name="Clum A."/>
            <person name="Copeland A."/>
            <person name="Hainaut M."/>
            <person name="Haridas S."/>
            <person name="Labutti K."/>
            <person name="Lindquist E."/>
            <person name="Lipzen A."/>
            <person name="Khouja H.-R."/>
            <person name="Murat C."/>
            <person name="Ohm R."/>
            <person name="Olson A."/>
            <person name="Spatafora J."/>
            <person name="Veneault-Fourrey C."/>
            <person name="Henrissat B."/>
            <person name="Grigoriev I."/>
            <person name="Martin F."/>
            <person name="Perotto S."/>
        </authorList>
    </citation>
    <scope>NUCLEOTIDE SEQUENCE [LARGE SCALE GENOMIC DNA]</scope>
    <source>
        <strain evidence="5 6">UAMH 7357</strain>
    </source>
</reference>
<evidence type="ECO:0000256" key="3">
    <source>
        <dbReference type="PIRSR" id="PIRSR617939-1"/>
    </source>
</evidence>
<feature type="active site" description="Proton acceptor" evidence="3">
    <location>
        <position position="103"/>
    </location>
</feature>
<dbReference type="AlphaFoldDB" id="A0A2J6QPS6"/>
<evidence type="ECO:0000313" key="6">
    <source>
        <dbReference type="Proteomes" id="UP000235672"/>
    </source>
</evidence>
<dbReference type="CDD" id="cd06661">
    <property type="entry name" value="GGCT_like"/>
    <property type="match status" value="1"/>
</dbReference>
<evidence type="ECO:0000256" key="1">
    <source>
        <dbReference type="ARBA" id="ARBA00012346"/>
    </source>
</evidence>
<dbReference type="EC" id="4.3.2.9" evidence="1"/>
<dbReference type="STRING" id="1745343.A0A2J6QPS6"/>
<dbReference type="Proteomes" id="UP000235672">
    <property type="component" value="Unassembled WGS sequence"/>
</dbReference>
<sequence length="202" mass="22599">MATRPQNPSPRLYFAYGSNLSLSQMSSRCPTSAYHSLGLLHHYTWVIGPRGYANVIYSPPSSSSPSYSLSSTSIQGREKDEDRVYGLLYTLEEEDERLLDRAEGVPASYTKHLLDVEIVSHPGGKGEKEMVKALVYVDEKRLGTGVCKEEYVGRMNRGIRDAVQKGMPRSYMENVLRKWVRDEDVGDGVGDPFHPSQALIPD</sequence>
<dbReference type="GO" id="GO:0003839">
    <property type="term" value="F:gamma-glutamylcyclotransferase activity"/>
    <property type="evidence" value="ECO:0007669"/>
    <property type="project" value="UniProtKB-EC"/>
</dbReference>
<keyword evidence="6" id="KW-1185">Reference proteome</keyword>
<gene>
    <name evidence="5" type="ORF">NA56DRAFT_639926</name>
</gene>
<dbReference type="InterPro" id="IPR036568">
    <property type="entry name" value="GGCT-like_sf"/>
</dbReference>
<dbReference type="Gene3D" id="3.10.490.10">
    <property type="entry name" value="Gamma-glutamyl cyclotransferase-like"/>
    <property type="match status" value="1"/>
</dbReference>
<evidence type="ECO:0000256" key="4">
    <source>
        <dbReference type="PIRSR" id="PIRSR617939-2"/>
    </source>
</evidence>
<feature type="binding site" evidence="4">
    <location>
        <position position="151"/>
    </location>
    <ligand>
        <name>substrate</name>
    </ligand>
</feature>
<dbReference type="PANTHER" id="PTHR12935:SF0">
    <property type="entry name" value="GAMMA-GLUTAMYLCYCLOTRANSFERASE"/>
    <property type="match status" value="1"/>
</dbReference>
<organism evidence="5 6">
    <name type="scientific">Hyaloscypha hepaticicola</name>
    <dbReference type="NCBI Taxonomy" id="2082293"/>
    <lineage>
        <taxon>Eukaryota</taxon>
        <taxon>Fungi</taxon>
        <taxon>Dikarya</taxon>
        <taxon>Ascomycota</taxon>
        <taxon>Pezizomycotina</taxon>
        <taxon>Leotiomycetes</taxon>
        <taxon>Helotiales</taxon>
        <taxon>Hyaloscyphaceae</taxon>
        <taxon>Hyaloscypha</taxon>
    </lineage>
</organism>
<evidence type="ECO:0000256" key="2">
    <source>
        <dbReference type="ARBA" id="ARBA00023239"/>
    </source>
</evidence>
<dbReference type="EMBL" id="KZ613464">
    <property type="protein sequence ID" value="PMD28259.1"/>
    <property type="molecule type" value="Genomic_DNA"/>
</dbReference>
<feature type="binding site" evidence="4">
    <location>
        <begin position="13"/>
        <end position="18"/>
    </location>
    <ligand>
        <name>substrate</name>
    </ligand>
</feature>
<proteinExistence type="predicted"/>
<dbReference type="InterPro" id="IPR017939">
    <property type="entry name" value="G-Glutamylcylcotransferase"/>
</dbReference>
<dbReference type="SUPFAM" id="SSF110857">
    <property type="entry name" value="Gamma-glutamyl cyclotransferase-like"/>
    <property type="match status" value="1"/>
</dbReference>
<dbReference type="InterPro" id="IPR013024">
    <property type="entry name" value="GGCT-like"/>
</dbReference>
<dbReference type="OrthoDB" id="2924818at2759"/>
<accession>A0A2J6QPS6</accession>
<name>A0A2J6QPS6_9HELO</name>
<dbReference type="PANTHER" id="PTHR12935">
    <property type="entry name" value="GAMMA-GLUTAMYLCYCLOTRANSFERASE"/>
    <property type="match status" value="1"/>
</dbReference>
<dbReference type="Pfam" id="PF13772">
    <property type="entry name" value="AIG2_2"/>
    <property type="match status" value="1"/>
</dbReference>
<keyword evidence="2" id="KW-0456">Lyase</keyword>
<protein>
    <recommendedName>
        <fullName evidence="1">gamma-glutamylcyclotransferase</fullName>
        <ecNumber evidence="1">4.3.2.9</ecNumber>
    </recommendedName>
</protein>
<evidence type="ECO:0000313" key="5">
    <source>
        <dbReference type="EMBL" id="PMD28259.1"/>
    </source>
</evidence>